<evidence type="ECO:0000313" key="3">
    <source>
        <dbReference type="EMBL" id="MBW0126697.1"/>
    </source>
</evidence>
<sequence>MTEPPKLSTLADVRPASAGPRSVRGRSATIALLLVIVLAGAGGLFGVRTTTTTATAGPFELSLEHAWIARAGLDVPWTVSVHRTGGFTGPVTLAVTSSYFDIYESQGLDPEPATRTADAEFLYWTFDPPPSGENLTVDFDAYIQPSSQWGASGRLRLIEDGASVVLVDFTTALVP</sequence>
<organism evidence="3 4">
    <name type="scientific">Pseudonocardia oceani</name>
    <dbReference type="NCBI Taxonomy" id="2792013"/>
    <lineage>
        <taxon>Bacteria</taxon>
        <taxon>Bacillati</taxon>
        <taxon>Actinomycetota</taxon>
        <taxon>Actinomycetes</taxon>
        <taxon>Pseudonocardiales</taxon>
        <taxon>Pseudonocardiaceae</taxon>
        <taxon>Pseudonocardia</taxon>
    </lineage>
</organism>
<keyword evidence="2" id="KW-0472">Membrane</keyword>
<keyword evidence="2" id="KW-1133">Transmembrane helix</keyword>
<keyword evidence="4" id="KW-1185">Reference proteome</keyword>
<gene>
    <name evidence="3" type="ORF">I4I82_03250</name>
</gene>
<keyword evidence="2" id="KW-0812">Transmembrane</keyword>
<feature type="transmembrane region" description="Helical" evidence="2">
    <location>
        <begin position="28"/>
        <end position="47"/>
    </location>
</feature>
<evidence type="ECO:0000256" key="2">
    <source>
        <dbReference type="SAM" id="Phobius"/>
    </source>
</evidence>
<dbReference type="EMBL" id="JADQDF010000001">
    <property type="protein sequence ID" value="MBW0126697.1"/>
    <property type="molecule type" value="Genomic_DNA"/>
</dbReference>
<feature type="region of interest" description="Disordered" evidence="1">
    <location>
        <begin position="1"/>
        <end position="22"/>
    </location>
</feature>
<proteinExistence type="predicted"/>
<protein>
    <submittedName>
        <fullName evidence="3">Uncharacterized protein</fullName>
    </submittedName>
</protein>
<evidence type="ECO:0000256" key="1">
    <source>
        <dbReference type="SAM" id="MobiDB-lite"/>
    </source>
</evidence>
<reference evidence="3 4" key="1">
    <citation type="submission" date="2020-11" db="EMBL/GenBank/DDBJ databases">
        <title>Pseudonocardia abyssalis sp. nov. and Pseudonocardia oceani sp. nov., description and phylogenomic analysis of two novel actinomycetes isolated from the deep Southern Ocean.</title>
        <authorList>
            <person name="Parra J."/>
        </authorList>
    </citation>
    <scope>NUCLEOTIDE SEQUENCE [LARGE SCALE GENOMIC DNA]</scope>
    <source>
        <strain evidence="4">KRD185</strain>
    </source>
</reference>
<dbReference type="Proteomes" id="UP000694300">
    <property type="component" value="Unassembled WGS sequence"/>
</dbReference>
<comment type="caution">
    <text evidence="3">The sequence shown here is derived from an EMBL/GenBank/DDBJ whole genome shotgun (WGS) entry which is preliminary data.</text>
</comment>
<name>A0ABS6U379_9PSEU</name>
<evidence type="ECO:0000313" key="4">
    <source>
        <dbReference type="Proteomes" id="UP000694300"/>
    </source>
</evidence>
<dbReference type="RefSeq" id="WP_218588767.1">
    <property type="nucleotide sequence ID" value="NZ_JADQDE010000031.1"/>
</dbReference>
<accession>A0ABS6U379</accession>